<feature type="region of interest" description="Disordered" evidence="1">
    <location>
        <begin position="1"/>
        <end position="64"/>
    </location>
</feature>
<accession>L5JRH3</accession>
<dbReference type="STRING" id="9402.L5JRH3"/>
<evidence type="ECO:0000313" key="2">
    <source>
        <dbReference type="EMBL" id="ELK02029.1"/>
    </source>
</evidence>
<gene>
    <name evidence="2" type="ORF">PAL_GLEAN10015027</name>
</gene>
<proteinExistence type="predicted"/>
<evidence type="ECO:0000313" key="3">
    <source>
        <dbReference type="Proteomes" id="UP000010552"/>
    </source>
</evidence>
<protein>
    <submittedName>
        <fullName evidence="2">Uncharacterized protein</fullName>
    </submittedName>
</protein>
<sequence>MSHQLQASLRSPGQEPLLQPPAAPGILGLFCQSPAAPEASGLAPDSSLGPTDGAGSECPLPRET</sequence>
<keyword evidence="3" id="KW-1185">Reference proteome</keyword>
<dbReference type="Proteomes" id="UP000010552">
    <property type="component" value="Unassembled WGS sequence"/>
</dbReference>
<dbReference type="InParanoid" id="L5JRH3"/>
<dbReference type="AlphaFoldDB" id="L5JRH3"/>
<reference evidence="3" key="1">
    <citation type="journal article" date="2013" name="Science">
        <title>Comparative analysis of bat genomes provides insight into the evolution of flight and immunity.</title>
        <authorList>
            <person name="Zhang G."/>
            <person name="Cowled C."/>
            <person name="Shi Z."/>
            <person name="Huang Z."/>
            <person name="Bishop-Lilly K.A."/>
            <person name="Fang X."/>
            <person name="Wynne J.W."/>
            <person name="Xiong Z."/>
            <person name="Baker M.L."/>
            <person name="Zhao W."/>
            <person name="Tachedjian M."/>
            <person name="Zhu Y."/>
            <person name="Zhou P."/>
            <person name="Jiang X."/>
            <person name="Ng J."/>
            <person name="Yang L."/>
            <person name="Wu L."/>
            <person name="Xiao J."/>
            <person name="Feng Y."/>
            <person name="Chen Y."/>
            <person name="Sun X."/>
            <person name="Zhang Y."/>
            <person name="Marsh G.A."/>
            <person name="Crameri G."/>
            <person name="Broder C.C."/>
            <person name="Frey K.G."/>
            <person name="Wang L.F."/>
            <person name="Wang J."/>
        </authorList>
    </citation>
    <scope>NUCLEOTIDE SEQUENCE [LARGE SCALE GENOMIC DNA]</scope>
</reference>
<dbReference type="EMBL" id="KB031148">
    <property type="protein sequence ID" value="ELK02029.1"/>
    <property type="molecule type" value="Genomic_DNA"/>
</dbReference>
<organism evidence="2 3">
    <name type="scientific">Pteropus alecto</name>
    <name type="common">Black flying fox</name>
    <dbReference type="NCBI Taxonomy" id="9402"/>
    <lineage>
        <taxon>Eukaryota</taxon>
        <taxon>Metazoa</taxon>
        <taxon>Chordata</taxon>
        <taxon>Craniata</taxon>
        <taxon>Vertebrata</taxon>
        <taxon>Euteleostomi</taxon>
        <taxon>Mammalia</taxon>
        <taxon>Eutheria</taxon>
        <taxon>Laurasiatheria</taxon>
        <taxon>Chiroptera</taxon>
        <taxon>Yinpterochiroptera</taxon>
        <taxon>Pteropodoidea</taxon>
        <taxon>Pteropodidae</taxon>
        <taxon>Pteropodinae</taxon>
        <taxon>Pteropus</taxon>
    </lineage>
</organism>
<evidence type="ECO:0000256" key="1">
    <source>
        <dbReference type="SAM" id="MobiDB-lite"/>
    </source>
</evidence>
<name>L5JRH3_PTEAL</name>
<feature type="compositionally biased region" description="Polar residues" evidence="1">
    <location>
        <begin position="1"/>
        <end position="11"/>
    </location>
</feature>